<keyword evidence="3" id="KW-1185">Reference proteome</keyword>
<sequence>MDTLTRLKEANAAIRTRDPSLDNELIALNGYDGLVPELQGDDFHTETIVLRTGRPVLAIQRDEAQLTFDDADSVIWKSRLTAARRHLVHAAKAVGRIEVEGHSLSWLGTGWLIDDETIVTNRHVAAEFGRHGDTTFVFRQGLDGQPIRASIDFLEELDRTESLTFTLQEILHIEEPGGPDLAFLRVDQIGGDTPPTPIRLAEESQPGDFVAVIGYPARDSRIPEIDLMDRIFGDVYDKKRLAPGQILEPLNGTLRHDCSTLGGNSGSVVLSLVSGDAVGLHFAGRFLEANFAVSSSIVGQRFDDARISRGASRNQAASTGPETTPQRLTLNGSARHSAATVTYLVPVSITVDIGEPRTSDGSDRAVGRQSVAGPADDGEVFVEARPEDYLDRTGYDPGFLGDGMTVPLPDVTTDLDDVLTFVFNGRDEKSLRMNTFRC</sequence>
<dbReference type="Proteomes" id="UP001265083">
    <property type="component" value="Unassembled WGS sequence"/>
</dbReference>
<keyword evidence="2" id="KW-0378">Hydrolase</keyword>
<dbReference type="GO" id="GO:0008233">
    <property type="term" value="F:peptidase activity"/>
    <property type="evidence" value="ECO:0007669"/>
    <property type="project" value="UniProtKB-KW"/>
</dbReference>
<dbReference type="RefSeq" id="WP_310951612.1">
    <property type="nucleotide sequence ID" value="NZ_JAVLUS010000016.1"/>
</dbReference>
<dbReference type="InterPro" id="IPR009003">
    <property type="entry name" value="Peptidase_S1_PA"/>
</dbReference>
<proteinExistence type="predicted"/>
<organism evidence="2 3">
    <name type="scientific">Gordonia westfalica</name>
    <dbReference type="NCBI Taxonomy" id="158898"/>
    <lineage>
        <taxon>Bacteria</taxon>
        <taxon>Bacillati</taxon>
        <taxon>Actinomycetota</taxon>
        <taxon>Actinomycetes</taxon>
        <taxon>Mycobacteriales</taxon>
        <taxon>Gordoniaceae</taxon>
        <taxon>Gordonia</taxon>
    </lineage>
</organism>
<comment type="caution">
    <text evidence="2">The sequence shown here is derived from an EMBL/GenBank/DDBJ whole genome shotgun (WGS) entry which is preliminary data.</text>
</comment>
<evidence type="ECO:0000313" key="2">
    <source>
        <dbReference type="EMBL" id="MDS1115704.1"/>
    </source>
</evidence>
<keyword evidence="2" id="KW-0645">Protease</keyword>
<evidence type="ECO:0000313" key="3">
    <source>
        <dbReference type="Proteomes" id="UP001265083"/>
    </source>
</evidence>
<accession>A0ABU2GW83</accession>
<feature type="compositionally biased region" description="Basic and acidic residues" evidence="1">
    <location>
        <begin position="354"/>
        <end position="366"/>
    </location>
</feature>
<dbReference type="InterPro" id="IPR043504">
    <property type="entry name" value="Peptidase_S1_PA_chymotrypsin"/>
</dbReference>
<dbReference type="SUPFAM" id="SSF50494">
    <property type="entry name" value="Trypsin-like serine proteases"/>
    <property type="match status" value="1"/>
</dbReference>
<reference evidence="2 3" key="1">
    <citation type="submission" date="2023-08" db="EMBL/GenBank/DDBJ databases">
        <title>Bioegradation of LLDPE and BLDPE plastic by marine bacteria from coast plastic debris.</title>
        <authorList>
            <person name="Rong Z."/>
        </authorList>
    </citation>
    <scope>NUCLEOTIDE SEQUENCE [LARGE SCALE GENOMIC DNA]</scope>
    <source>
        <strain evidence="2 3">Z-2</strain>
    </source>
</reference>
<feature type="region of interest" description="Disordered" evidence="1">
    <location>
        <begin position="354"/>
        <end position="373"/>
    </location>
</feature>
<dbReference type="EMBL" id="JAVLUS010000016">
    <property type="protein sequence ID" value="MDS1115704.1"/>
    <property type="molecule type" value="Genomic_DNA"/>
</dbReference>
<feature type="region of interest" description="Disordered" evidence="1">
    <location>
        <begin position="309"/>
        <end position="333"/>
    </location>
</feature>
<dbReference type="Pfam" id="PF13365">
    <property type="entry name" value="Trypsin_2"/>
    <property type="match status" value="1"/>
</dbReference>
<protein>
    <submittedName>
        <fullName evidence="2">Serine protease</fullName>
    </submittedName>
</protein>
<evidence type="ECO:0000256" key="1">
    <source>
        <dbReference type="SAM" id="MobiDB-lite"/>
    </source>
</evidence>
<dbReference type="Gene3D" id="2.40.10.10">
    <property type="entry name" value="Trypsin-like serine proteases"/>
    <property type="match status" value="2"/>
</dbReference>
<gene>
    <name evidence="2" type="ORF">RD149_18310</name>
</gene>
<feature type="compositionally biased region" description="Polar residues" evidence="1">
    <location>
        <begin position="311"/>
        <end position="333"/>
    </location>
</feature>
<name>A0ABU2GW83_9ACTN</name>
<dbReference type="GO" id="GO:0006508">
    <property type="term" value="P:proteolysis"/>
    <property type="evidence" value="ECO:0007669"/>
    <property type="project" value="UniProtKB-KW"/>
</dbReference>